<gene>
    <name evidence="2" type="ORF">mPipKuh1_010716</name>
</gene>
<dbReference type="EMBL" id="JACAGB010000089">
    <property type="protein sequence ID" value="KAF6272746.1"/>
    <property type="molecule type" value="Genomic_DNA"/>
</dbReference>
<keyword evidence="3" id="KW-1185">Reference proteome</keyword>
<dbReference type="Proteomes" id="UP000558488">
    <property type="component" value="Unassembled WGS sequence"/>
</dbReference>
<feature type="region of interest" description="Disordered" evidence="1">
    <location>
        <begin position="1"/>
        <end position="76"/>
    </location>
</feature>
<accession>A0A7J7R9D2</accession>
<feature type="compositionally biased region" description="Pro residues" evidence="1">
    <location>
        <begin position="46"/>
        <end position="58"/>
    </location>
</feature>
<evidence type="ECO:0000313" key="2">
    <source>
        <dbReference type="EMBL" id="KAF6272746.1"/>
    </source>
</evidence>
<feature type="region of interest" description="Disordered" evidence="1">
    <location>
        <begin position="122"/>
        <end position="141"/>
    </location>
</feature>
<proteinExistence type="predicted"/>
<evidence type="ECO:0000313" key="3">
    <source>
        <dbReference type="Proteomes" id="UP000558488"/>
    </source>
</evidence>
<name>A0A7J7R9D2_PIPKU</name>
<organism evidence="2 3">
    <name type="scientific">Pipistrellus kuhlii</name>
    <name type="common">Kuhl's pipistrelle</name>
    <dbReference type="NCBI Taxonomy" id="59472"/>
    <lineage>
        <taxon>Eukaryota</taxon>
        <taxon>Metazoa</taxon>
        <taxon>Chordata</taxon>
        <taxon>Craniata</taxon>
        <taxon>Vertebrata</taxon>
        <taxon>Euteleostomi</taxon>
        <taxon>Mammalia</taxon>
        <taxon>Eutheria</taxon>
        <taxon>Laurasiatheria</taxon>
        <taxon>Chiroptera</taxon>
        <taxon>Yangochiroptera</taxon>
        <taxon>Vespertilionidae</taxon>
        <taxon>Pipistrellus</taxon>
    </lineage>
</organism>
<dbReference type="AlphaFoldDB" id="A0A7J7R9D2"/>
<protein>
    <submittedName>
        <fullName evidence="2">Uncharacterized protein</fullName>
    </submittedName>
</protein>
<sequence>MPPLEKASAPPGPPRLPLHCPCQDGGGRPAGGPQDHLQEDACHPGRLPPPPEPRPPGPRQALPTVPPATAAAKGALQGAGAGAGFLLEDRAQRGQSIGAPSPGQPALVASRTHRVPFCLREIPPRMHPTQLSGPRAPPLSP</sequence>
<comment type="caution">
    <text evidence="2">The sequence shown here is derived from an EMBL/GenBank/DDBJ whole genome shotgun (WGS) entry which is preliminary data.</text>
</comment>
<reference evidence="2 3" key="1">
    <citation type="journal article" date="2020" name="Nature">
        <title>Six reference-quality genomes reveal evolution of bat adaptations.</title>
        <authorList>
            <person name="Jebb D."/>
            <person name="Huang Z."/>
            <person name="Pippel M."/>
            <person name="Hughes G.M."/>
            <person name="Lavrichenko K."/>
            <person name="Devanna P."/>
            <person name="Winkler S."/>
            <person name="Jermiin L.S."/>
            <person name="Skirmuntt E.C."/>
            <person name="Katzourakis A."/>
            <person name="Burkitt-Gray L."/>
            <person name="Ray D.A."/>
            <person name="Sullivan K.A.M."/>
            <person name="Roscito J.G."/>
            <person name="Kirilenko B.M."/>
            <person name="Davalos L.M."/>
            <person name="Corthals A.P."/>
            <person name="Power M.L."/>
            <person name="Jones G."/>
            <person name="Ransome R.D."/>
            <person name="Dechmann D.K.N."/>
            <person name="Locatelli A.G."/>
            <person name="Puechmaille S.J."/>
            <person name="Fedrigo O."/>
            <person name="Jarvis E.D."/>
            <person name="Hiller M."/>
            <person name="Vernes S.C."/>
            <person name="Myers E.W."/>
            <person name="Teeling E.C."/>
        </authorList>
    </citation>
    <scope>NUCLEOTIDE SEQUENCE [LARGE SCALE GENOMIC DNA]</scope>
    <source>
        <strain evidence="2">MPipKuh1</strain>
        <tissue evidence="2">Flight muscle</tissue>
    </source>
</reference>
<evidence type="ECO:0000256" key="1">
    <source>
        <dbReference type="SAM" id="MobiDB-lite"/>
    </source>
</evidence>